<dbReference type="InterPro" id="IPR004837">
    <property type="entry name" value="NaCa_Exmemb"/>
</dbReference>
<name>A0A485M513_9ZZZZ</name>
<dbReference type="AlphaFoldDB" id="A0A485M513"/>
<dbReference type="InterPro" id="IPR044880">
    <property type="entry name" value="NCX_ion-bd_dom_sf"/>
</dbReference>
<feature type="transmembrane region" description="Helical" evidence="5">
    <location>
        <begin position="104"/>
        <end position="123"/>
    </location>
</feature>
<proteinExistence type="predicted"/>
<evidence type="ECO:0000256" key="1">
    <source>
        <dbReference type="ARBA" id="ARBA00004141"/>
    </source>
</evidence>
<dbReference type="InterPro" id="IPR004481">
    <property type="entry name" value="K/Na/Ca-exchanger"/>
</dbReference>
<feature type="domain" description="Sodium/calcium exchanger membrane region" evidence="6">
    <location>
        <begin position="4"/>
        <end position="150"/>
    </location>
</feature>
<evidence type="ECO:0000259" key="6">
    <source>
        <dbReference type="Pfam" id="PF01699"/>
    </source>
</evidence>
<comment type="subcellular location">
    <subcellularLocation>
        <location evidence="1">Membrane</location>
        <topology evidence="1">Multi-pass membrane protein</topology>
    </subcellularLocation>
</comment>
<dbReference type="GO" id="GO:0005886">
    <property type="term" value="C:plasma membrane"/>
    <property type="evidence" value="ECO:0007669"/>
    <property type="project" value="TreeGrafter"/>
</dbReference>
<evidence type="ECO:0000256" key="5">
    <source>
        <dbReference type="SAM" id="Phobius"/>
    </source>
</evidence>
<keyword evidence="3 5" id="KW-1133">Transmembrane helix</keyword>
<dbReference type="GO" id="GO:0008273">
    <property type="term" value="F:calcium, potassium:sodium antiporter activity"/>
    <property type="evidence" value="ECO:0007669"/>
    <property type="project" value="TreeGrafter"/>
</dbReference>
<dbReference type="PANTHER" id="PTHR10846">
    <property type="entry name" value="SODIUM/POTASSIUM/CALCIUM EXCHANGER"/>
    <property type="match status" value="1"/>
</dbReference>
<dbReference type="Gene3D" id="1.20.1420.30">
    <property type="entry name" value="NCX, central ion-binding region"/>
    <property type="match status" value="2"/>
</dbReference>
<feature type="transmembrane region" description="Helical" evidence="5">
    <location>
        <begin position="6"/>
        <end position="22"/>
    </location>
</feature>
<dbReference type="GO" id="GO:0006874">
    <property type="term" value="P:intracellular calcium ion homeostasis"/>
    <property type="evidence" value="ECO:0007669"/>
    <property type="project" value="TreeGrafter"/>
</dbReference>
<dbReference type="NCBIfam" id="TIGR00367">
    <property type="entry name" value="calcium/sodium antiporter"/>
    <property type="match status" value="1"/>
</dbReference>
<evidence type="ECO:0000256" key="4">
    <source>
        <dbReference type="ARBA" id="ARBA00023136"/>
    </source>
</evidence>
<feature type="transmembrane region" description="Helical" evidence="5">
    <location>
        <begin position="215"/>
        <end position="239"/>
    </location>
</feature>
<feature type="transmembrane region" description="Helical" evidence="5">
    <location>
        <begin position="69"/>
        <end position="92"/>
    </location>
</feature>
<organism evidence="7">
    <name type="scientific">anaerobic digester metagenome</name>
    <dbReference type="NCBI Taxonomy" id="1263854"/>
    <lineage>
        <taxon>unclassified sequences</taxon>
        <taxon>metagenomes</taxon>
        <taxon>ecological metagenomes</taxon>
    </lineage>
</organism>
<evidence type="ECO:0000256" key="3">
    <source>
        <dbReference type="ARBA" id="ARBA00022989"/>
    </source>
</evidence>
<evidence type="ECO:0000256" key="2">
    <source>
        <dbReference type="ARBA" id="ARBA00022692"/>
    </source>
</evidence>
<dbReference type="PANTHER" id="PTHR10846:SF8">
    <property type="entry name" value="INNER MEMBRANE PROTEIN YRBG"/>
    <property type="match status" value="1"/>
</dbReference>
<feature type="transmembrane region" description="Helical" evidence="5">
    <location>
        <begin position="278"/>
        <end position="296"/>
    </location>
</feature>
<sequence length="328" mass="34456">MIDAVLLVIGIGLLIAGGDLLVRGASAMAGILGISPLIIGLTIVAFGTSSPELAVNVVAALKGSTDLSFGNIIGSNIANIGLILGIAALIKPIKVRSAVIVREIPMMLLATGAALVMGFDYVLRSEPDMFDRSDALLLLLFFCVFMFYNIADVLRNRRSDPYLDESSETARVKENRGLWIPLVMTISGLVLLALAGRLTVNSAAGVARALHVSEAFIGLFIVAVGTSLPELATTIIAAARSQSDLAIGNVVGSNIFNLLFIMGITAWVRPIPLPSQGFLDLLFAGALSLLLLPIAASSRLTITRAEGITLLVLYAAFIIGRGWMSALV</sequence>
<gene>
    <name evidence="7" type="primary">yrbG</name>
    <name evidence="7" type="ORF">SCFA_790013</name>
</gene>
<reference evidence="7" key="1">
    <citation type="submission" date="2019-03" db="EMBL/GenBank/DDBJ databases">
        <authorList>
            <person name="Hao L."/>
        </authorList>
    </citation>
    <scope>NUCLEOTIDE SEQUENCE</scope>
</reference>
<feature type="transmembrane region" description="Helical" evidence="5">
    <location>
        <begin position="246"/>
        <end position="266"/>
    </location>
</feature>
<feature type="domain" description="Sodium/calcium exchanger membrane region" evidence="6">
    <location>
        <begin position="182"/>
        <end position="319"/>
    </location>
</feature>
<keyword evidence="2 5" id="KW-0812">Transmembrane</keyword>
<feature type="transmembrane region" description="Helical" evidence="5">
    <location>
        <begin position="176"/>
        <end position="195"/>
    </location>
</feature>
<dbReference type="GO" id="GO:0005262">
    <property type="term" value="F:calcium channel activity"/>
    <property type="evidence" value="ECO:0007669"/>
    <property type="project" value="TreeGrafter"/>
</dbReference>
<dbReference type="Pfam" id="PF01699">
    <property type="entry name" value="Na_Ca_ex"/>
    <property type="match status" value="2"/>
</dbReference>
<keyword evidence="4 5" id="KW-0472">Membrane</keyword>
<dbReference type="EMBL" id="CAADRM010000146">
    <property type="protein sequence ID" value="VFU18193.1"/>
    <property type="molecule type" value="Genomic_DNA"/>
</dbReference>
<evidence type="ECO:0000313" key="7">
    <source>
        <dbReference type="EMBL" id="VFU18193.1"/>
    </source>
</evidence>
<feature type="transmembrane region" description="Helical" evidence="5">
    <location>
        <begin position="29"/>
        <end position="49"/>
    </location>
</feature>
<feature type="transmembrane region" description="Helical" evidence="5">
    <location>
        <begin position="308"/>
        <end position="326"/>
    </location>
</feature>
<accession>A0A485M513</accession>
<protein>
    <submittedName>
        <fullName evidence="7">Inner membrane protein YrbG</fullName>
    </submittedName>
</protein>
<feature type="transmembrane region" description="Helical" evidence="5">
    <location>
        <begin position="135"/>
        <end position="155"/>
    </location>
</feature>